<evidence type="ECO:0000256" key="2">
    <source>
        <dbReference type="ARBA" id="ARBA00022676"/>
    </source>
</evidence>
<keyword evidence="2" id="KW-0808">Transferase</keyword>
<comment type="similarity">
    <text evidence="1">Belongs to the UDP-glycosyltransferase family.</text>
</comment>
<dbReference type="SUPFAM" id="SSF53756">
    <property type="entry name" value="UDP-Glycosyltransferase/glycogen phosphorylase"/>
    <property type="match status" value="1"/>
</dbReference>
<keyword evidence="2" id="KW-0328">Glycosyltransferase</keyword>
<name>A0A9W7IM42_HIBTR</name>
<proteinExistence type="inferred from homology"/>
<comment type="caution">
    <text evidence="3">The sequence shown here is derived from an EMBL/GenBank/DDBJ whole genome shotgun (WGS) entry which is preliminary data.</text>
</comment>
<evidence type="ECO:0000313" key="4">
    <source>
        <dbReference type="Proteomes" id="UP001165190"/>
    </source>
</evidence>
<accession>A0A9W7IM42</accession>
<protein>
    <recommendedName>
        <fullName evidence="5">UDP-glycosyltransferase</fullName>
    </recommendedName>
</protein>
<dbReference type="GO" id="GO:0080044">
    <property type="term" value="F:quercetin 7-O-glucosyltransferase activity"/>
    <property type="evidence" value="ECO:0007669"/>
    <property type="project" value="TreeGrafter"/>
</dbReference>
<dbReference type="Proteomes" id="UP001165190">
    <property type="component" value="Unassembled WGS sequence"/>
</dbReference>
<dbReference type="AlphaFoldDB" id="A0A9W7IM42"/>
<dbReference type="GO" id="GO:0080043">
    <property type="term" value="F:quercetin 3-O-glucosyltransferase activity"/>
    <property type="evidence" value="ECO:0007669"/>
    <property type="project" value="TreeGrafter"/>
</dbReference>
<organism evidence="3 4">
    <name type="scientific">Hibiscus trionum</name>
    <name type="common">Flower of an hour</name>
    <dbReference type="NCBI Taxonomy" id="183268"/>
    <lineage>
        <taxon>Eukaryota</taxon>
        <taxon>Viridiplantae</taxon>
        <taxon>Streptophyta</taxon>
        <taxon>Embryophyta</taxon>
        <taxon>Tracheophyta</taxon>
        <taxon>Spermatophyta</taxon>
        <taxon>Magnoliopsida</taxon>
        <taxon>eudicotyledons</taxon>
        <taxon>Gunneridae</taxon>
        <taxon>Pentapetalae</taxon>
        <taxon>rosids</taxon>
        <taxon>malvids</taxon>
        <taxon>Malvales</taxon>
        <taxon>Malvaceae</taxon>
        <taxon>Malvoideae</taxon>
        <taxon>Hibiscus</taxon>
    </lineage>
</organism>
<evidence type="ECO:0000313" key="3">
    <source>
        <dbReference type="EMBL" id="GMI96593.1"/>
    </source>
</evidence>
<evidence type="ECO:0008006" key="5">
    <source>
        <dbReference type="Google" id="ProtNLM"/>
    </source>
</evidence>
<keyword evidence="4" id="KW-1185">Reference proteome</keyword>
<sequence length="118" mass="13261">METPHILVIPYPALGHVIPLMELSSCLLKHGFQITFVNMEFNHQNAMDILAQKEEDVGDRIRLVSVPDEIGSTKERKQPGKISEAILQTMPGKVEELVEDINESERKIKCLIADQILG</sequence>
<gene>
    <name evidence="3" type="ORF">HRI_003328600</name>
</gene>
<dbReference type="PANTHER" id="PTHR11926">
    <property type="entry name" value="GLUCOSYL/GLUCURONOSYL TRANSFERASES"/>
    <property type="match status" value="1"/>
</dbReference>
<evidence type="ECO:0000256" key="1">
    <source>
        <dbReference type="ARBA" id="ARBA00009995"/>
    </source>
</evidence>
<dbReference type="Gene3D" id="3.40.50.2000">
    <property type="entry name" value="Glycogen Phosphorylase B"/>
    <property type="match status" value="1"/>
</dbReference>
<reference evidence="3" key="1">
    <citation type="submission" date="2023-05" db="EMBL/GenBank/DDBJ databases">
        <title>Genome and transcriptome analyses reveal genes involved in the formation of fine ridges on petal epidermal cells in Hibiscus trionum.</title>
        <authorList>
            <person name="Koshimizu S."/>
            <person name="Masuda S."/>
            <person name="Ishii T."/>
            <person name="Shirasu K."/>
            <person name="Hoshino A."/>
            <person name="Arita M."/>
        </authorList>
    </citation>
    <scope>NUCLEOTIDE SEQUENCE</scope>
    <source>
        <strain evidence="3">Hamamatsu line</strain>
    </source>
</reference>
<dbReference type="OrthoDB" id="5835829at2759"/>
<dbReference type="EMBL" id="BSYR01000028">
    <property type="protein sequence ID" value="GMI96593.1"/>
    <property type="molecule type" value="Genomic_DNA"/>
</dbReference>
<dbReference type="PANTHER" id="PTHR11926:SF1555">
    <property type="entry name" value="UDP-GLYCOSYLTRANSFERASE 83A1-LIKE"/>
    <property type="match status" value="1"/>
</dbReference>